<evidence type="ECO:0000313" key="11">
    <source>
        <dbReference type="EMBL" id="KAJ2008223.1"/>
    </source>
</evidence>
<comment type="similarity">
    <text evidence="9">Belongs to the Tom5 family.</text>
</comment>
<comment type="subcellular location">
    <subcellularLocation>
        <location evidence="1">Mitochondrion outer membrane</location>
        <topology evidence="1">Single-pass membrane protein</topology>
    </subcellularLocation>
</comment>
<evidence type="ECO:0000256" key="5">
    <source>
        <dbReference type="ARBA" id="ARBA00022927"/>
    </source>
</evidence>
<evidence type="ECO:0000256" key="1">
    <source>
        <dbReference type="ARBA" id="ARBA00004572"/>
    </source>
</evidence>
<dbReference type="GO" id="GO:0015031">
    <property type="term" value="P:protein transport"/>
    <property type="evidence" value="ECO:0007669"/>
    <property type="project" value="UniProtKB-KW"/>
</dbReference>
<dbReference type="OrthoDB" id="74813at2759"/>
<dbReference type="EMBL" id="JANBQF010000009">
    <property type="protein sequence ID" value="KAJ2008223.1"/>
    <property type="molecule type" value="Genomic_DNA"/>
</dbReference>
<comment type="caution">
    <text evidence="11">The sequence shown here is derived from an EMBL/GenBank/DDBJ whole genome shotgun (WGS) entry which is preliminary data.</text>
</comment>
<sequence length="50" mass="5551">MFMPGPPDVTPEQQALMRREVAKGFMSFVGLVAAIRIVPWALEHLEKALA</sequence>
<accession>A0A9W8EHL5</accession>
<evidence type="ECO:0000256" key="7">
    <source>
        <dbReference type="ARBA" id="ARBA00023128"/>
    </source>
</evidence>
<evidence type="ECO:0000256" key="3">
    <source>
        <dbReference type="ARBA" id="ARBA00022692"/>
    </source>
</evidence>
<keyword evidence="6 10" id="KW-1133">Transmembrane helix</keyword>
<keyword evidence="4" id="KW-1000">Mitochondrion outer membrane</keyword>
<evidence type="ECO:0000256" key="6">
    <source>
        <dbReference type="ARBA" id="ARBA00022989"/>
    </source>
</evidence>
<evidence type="ECO:0000256" key="9">
    <source>
        <dbReference type="ARBA" id="ARBA00025716"/>
    </source>
</evidence>
<evidence type="ECO:0000313" key="12">
    <source>
        <dbReference type="Proteomes" id="UP001150907"/>
    </source>
</evidence>
<organism evidence="11 12">
    <name type="scientific">Coemansia thaxteri</name>
    <dbReference type="NCBI Taxonomy" id="2663907"/>
    <lineage>
        <taxon>Eukaryota</taxon>
        <taxon>Fungi</taxon>
        <taxon>Fungi incertae sedis</taxon>
        <taxon>Zoopagomycota</taxon>
        <taxon>Kickxellomycotina</taxon>
        <taxon>Kickxellomycetes</taxon>
        <taxon>Kickxellales</taxon>
        <taxon>Kickxellaceae</taxon>
        <taxon>Coemansia</taxon>
    </lineage>
</organism>
<evidence type="ECO:0000256" key="8">
    <source>
        <dbReference type="ARBA" id="ARBA00023136"/>
    </source>
</evidence>
<keyword evidence="8 10" id="KW-0472">Membrane</keyword>
<protein>
    <submittedName>
        <fullName evidence="11">Uncharacterized protein</fullName>
    </submittedName>
</protein>
<dbReference type="GO" id="GO:0005741">
    <property type="term" value="C:mitochondrial outer membrane"/>
    <property type="evidence" value="ECO:0007669"/>
    <property type="project" value="UniProtKB-SubCell"/>
</dbReference>
<reference evidence="11" key="1">
    <citation type="submission" date="2022-07" db="EMBL/GenBank/DDBJ databases">
        <title>Phylogenomic reconstructions and comparative analyses of Kickxellomycotina fungi.</title>
        <authorList>
            <person name="Reynolds N.K."/>
            <person name="Stajich J.E."/>
            <person name="Barry K."/>
            <person name="Grigoriev I.V."/>
            <person name="Crous P."/>
            <person name="Smith M.E."/>
        </authorList>
    </citation>
    <scope>NUCLEOTIDE SEQUENCE</scope>
    <source>
        <strain evidence="11">IMI 214461</strain>
    </source>
</reference>
<evidence type="ECO:0000256" key="4">
    <source>
        <dbReference type="ARBA" id="ARBA00022787"/>
    </source>
</evidence>
<evidence type="ECO:0000256" key="2">
    <source>
        <dbReference type="ARBA" id="ARBA00022448"/>
    </source>
</evidence>
<keyword evidence="5" id="KW-0653">Protein transport</keyword>
<dbReference type="InterPro" id="IPR019603">
    <property type="entry name" value="Tom5"/>
</dbReference>
<name>A0A9W8EHL5_9FUNG</name>
<keyword evidence="2" id="KW-0813">Transport</keyword>
<keyword evidence="12" id="KW-1185">Reference proteome</keyword>
<dbReference type="AlphaFoldDB" id="A0A9W8EHL5"/>
<keyword evidence="3 10" id="KW-0812">Transmembrane</keyword>
<dbReference type="Proteomes" id="UP001150907">
    <property type="component" value="Unassembled WGS sequence"/>
</dbReference>
<evidence type="ECO:0000256" key="10">
    <source>
        <dbReference type="SAM" id="Phobius"/>
    </source>
</evidence>
<keyword evidence="7" id="KW-0496">Mitochondrion</keyword>
<gene>
    <name evidence="11" type="ORF">H4R26_000343</name>
</gene>
<dbReference type="GO" id="GO:0006626">
    <property type="term" value="P:protein targeting to mitochondrion"/>
    <property type="evidence" value="ECO:0007669"/>
    <property type="project" value="UniProtKB-ARBA"/>
</dbReference>
<proteinExistence type="inferred from homology"/>
<feature type="transmembrane region" description="Helical" evidence="10">
    <location>
        <begin position="21"/>
        <end position="42"/>
    </location>
</feature>
<dbReference type="Pfam" id="PF10642">
    <property type="entry name" value="Tom5"/>
    <property type="match status" value="1"/>
</dbReference>